<dbReference type="PROSITE" id="PS51770">
    <property type="entry name" value="HOTDOG_ACOT"/>
    <property type="match status" value="1"/>
</dbReference>
<dbReference type="KEGG" id="dti:Desti_0512"/>
<dbReference type="InterPro" id="IPR040170">
    <property type="entry name" value="Cytosol_ACT"/>
</dbReference>
<dbReference type="eggNOG" id="COG1607">
    <property type="taxonomic scope" value="Bacteria"/>
</dbReference>
<evidence type="ECO:0000313" key="5">
    <source>
        <dbReference type="EMBL" id="AFM23245.1"/>
    </source>
</evidence>
<feature type="domain" description="HotDog ACOT-type" evidence="4">
    <location>
        <begin position="7"/>
        <end position="119"/>
    </location>
</feature>
<reference evidence="6" key="1">
    <citation type="submission" date="2012-06" db="EMBL/GenBank/DDBJ databases">
        <title>Complete sequence of chromosome of Desulfomonile tiedjei DSM 6799.</title>
        <authorList>
            <person name="Lucas S."/>
            <person name="Copeland A."/>
            <person name="Lapidus A."/>
            <person name="Glavina del Rio T."/>
            <person name="Dalin E."/>
            <person name="Tice H."/>
            <person name="Bruce D."/>
            <person name="Goodwin L."/>
            <person name="Pitluck S."/>
            <person name="Peters L."/>
            <person name="Ovchinnikova G."/>
            <person name="Zeytun A."/>
            <person name="Lu M."/>
            <person name="Kyrpides N."/>
            <person name="Mavromatis K."/>
            <person name="Ivanova N."/>
            <person name="Brettin T."/>
            <person name="Detter J.C."/>
            <person name="Han C."/>
            <person name="Larimer F."/>
            <person name="Land M."/>
            <person name="Hauser L."/>
            <person name="Markowitz V."/>
            <person name="Cheng J.-F."/>
            <person name="Hugenholtz P."/>
            <person name="Woyke T."/>
            <person name="Wu D."/>
            <person name="Spring S."/>
            <person name="Schroeder M."/>
            <person name="Brambilla E."/>
            <person name="Klenk H.-P."/>
            <person name="Eisen J.A."/>
        </authorList>
    </citation>
    <scope>NUCLEOTIDE SEQUENCE [LARGE SCALE GENOMIC DNA]</scope>
    <source>
        <strain evidence="6">ATCC 49306 / DSM 6799 / DCB-1</strain>
    </source>
</reference>
<dbReference type="InterPro" id="IPR033120">
    <property type="entry name" value="HOTDOG_ACOT"/>
</dbReference>
<dbReference type="RefSeq" id="WP_014808404.1">
    <property type="nucleotide sequence ID" value="NC_018025.1"/>
</dbReference>
<evidence type="ECO:0000256" key="2">
    <source>
        <dbReference type="ARBA" id="ARBA00022801"/>
    </source>
</evidence>
<dbReference type="InterPro" id="IPR006683">
    <property type="entry name" value="Thioestr_dom"/>
</dbReference>
<evidence type="ECO:0000256" key="1">
    <source>
        <dbReference type="ARBA" id="ARBA00010458"/>
    </source>
</evidence>
<dbReference type="EMBL" id="CP003360">
    <property type="protein sequence ID" value="AFM23245.1"/>
    <property type="molecule type" value="Genomic_DNA"/>
</dbReference>
<dbReference type="Gene3D" id="3.10.129.10">
    <property type="entry name" value="Hotdog Thioesterase"/>
    <property type="match status" value="1"/>
</dbReference>
<dbReference type="PANTHER" id="PTHR11049:SF16">
    <property type="entry name" value="PROTEIN VDLD"/>
    <property type="match status" value="1"/>
</dbReference>
<gene>
    <name evidence="5" type="ordered locus">Desti_0512</name>
</gene>
<keyword evidence="2 3" id="KW-0378">Hydrolase</keyword>
<dbReference type="PATRIC" id="fig|706587.4.peg.585"/>
<dbReference type="HOGENOM" id="CLU_050164_3_2_7"/>
<dbReference type="Pfam" id="PF03061">
    <property type="entry name" value="4HBT"/>
    <property type="match status" value="1"/>
</dbReference>
<protein>
    <submittedName>
        <fullName evidence="5">Acyl-CoA hydrolase</fullName>
    </submittedName>
</protein>
<dbReference type="GO" id="GO:0052816">
    <property type="term" value="F:long-chain fatty acyl-CoA hydrolase activity"/>
    <property type="evidence" value="ECO:0007669"/>
    <property type="project" value="TreeGrafter"/>
</dbReference>
<dbReference type="GO" id="GO:0006637">
    <property type="term" value="P:acyl-CoA metabolic process"/>
    <property type="evidence" value="ECO:0007669"/>
    <property type="project" value="TreeGrafter"/>
</dbReference>
<dbReference type="SUPFAM" id="SSF54637">
    <property type="entry name" value="Thioesterase/thiol ester dehydrase-isomerase"/>
    <property type="match status" value="1"/>
</dbReference>
<dbReference type="Proteomes" id="UP000006055">
    <property type="component" value="Chromosome"/>
</dbReference>
<name>I4C104_DESTA</name>
<comment type="similarity">
    <text evidence="1">Belongs to the acyl coenzyme A hydrolase family.</text>
</comment>
<organism evidence="5 6">
    <name type="scientific">Desulfomonile tiedjei (strain ATCC 49306 / DSM 6799 / DCB-1)</name>
    <dbReference type="NCBI Taxonomy" id="706587"/>
    <lineage>
        <taxon>Bacteria</taxon>
        <taxon>Pseudomonadati</taxon>
        <taxon>Thermodesulfobacteriota</taxon>
        <taxon>Desulfomonilia</taxon>
        <taxon>Desulfomonilales</taxon>
        <taxon>Desulfomonilaceae</taxon>
        <taxon>Desulfomonile</taxon>
    </lineage>
</organism>
<evidence type="ECO:0000313" key="6">
    <source>
        <dbReference type="Proteomes" id="UP000006055"/>
    </source>
</evidence>
<dbReference type="CDD" id="cd03442">
    <property type="entry name" value="BFIT_BACH"/>
    <property type="match status" value="1"/>
</dbReference>
<dbReference type="OrthoDB" id="9809430at2"/>
<accession>I4C104</accession>
<dbReference type="GO" id="GO:0005829">
    <property type="term" value="C:cytosol"/>
    <property type="evidence" value="ECO:0007669"/>
    <property type="project" value="TreeGrafter"/>
</dbReference>
<evidence type="ECO:0000256" key="3">
    <source>
        <dbReference type="PROSITE-ProRule" id="PRU01106"/>
    </source>
</evidence>
<dbReference type="STRING" id="706587.Desti_0512"/>
<evidence type="ECO:0000259" key="4">
    <source>
        <dbReference type="PROSITE" id="PS51770"/>
    </source>
</evidence>
<dbReference type="AlphaFoldDB" id="I4C104"/>
<dbReference type="PANTHER" id="PTHR11049">
    <property type="entry name" value="ACYL COENZYME A THIOESTER HYDROLASE"/>
    <property type="match status" value="1"/>
</dbReference>
<dbReference type="InterPro" id="IPR029069">
    <property type="entry name" value="HotDog_dom_sf"/>
</dbReference>
<proteinExistence type="inferred from homology"/>
<sequence>MQSKTVRETSITMAVQMNPEDTNPVGHVHGGVIMKYVDTAAGVVAIRHARNNAVTASIDRLDFHYPVFVGDLLILKASLNYVGKSSMEVGVRVEAENLLTGEVRHTASAYLTFVALDKNGKPIPVPALQPETEEERRRNCEAVVRRKHRMEQKLREEKNCLA</sequence>
<keyword evidence="6" id="KW-1185">Reference proteome</keyword>